<dbReference type="RefSeq" id="WP_120462724.1">
    <property type="nucleotide sequence ID" value="NZ_BMIW01000001.1"/>
</dbReference>
<dbReference type="Gene3D" id="1.50.10.10">
    <property type="match status" value="1"/>
</dbReference>
<dbReference type="PANTHER" id="PTHR15108">
    <property type="entry name" value="N-ACYLGLUCOSAMINE-2-EPIMERASE"/>
    <property type="match status" value="1"/>
</dbReference>
<reference evidence="6" key="1">
    <citation type="journal article" date="2019" name="Int. J. Syst. Evol. Microbiol.">
        <title>The Global Catalogue of Microorganisms (GCM) 10K type strain sequencing project: providing services to taxonomists for standard genome sequencing and annotation.</title>
        <authorList>
            <consortium name="The Broad Institute Genomics Platform"/>
            <consortium name="The Broad Institute Genome Sequencing Center for Infectious Disease"/>
            <person name="Wu L."/>
            <person name="Ma J."/>
        </authorList>
    </citation>
    <scope>NUCLEOTIDE SEQUENCE [LARGE SCALE GENOMIC DNA]</scope>
    <source>
        <strain evidence="6">CGMCC 1.15420</strain>
    </source>
</reference>
<organism evidence="5 6">
    <name type="scientific">Paenibacillus aceti</name>
    <dbReference type="NCBI Taxonomy" id="1820010"/>
    <lineage>
        <taxon>Bacteria</taxon>
        <taxon>Bacillati</taxon>
        <taxon>Bacillota</taxon>
        <taxon>Bacilli</taxon>
        <taxon>Bacillales</taxon>
        <taxon>Paenibacillaceae</taxon>
        <taxon>Paenibacillus</taxon>
    </lineage>
</organism>
<proteinExistence type="inferred from homology"/>
<evidence type="ECO:0000313" key="5">
    <source>
        <dbReference type="EMBL" id="GGF83456.1"/>
    </source>
</evidence>
<gene>
    <name evidence="5" type="ORF">GCM10010913_01210</name>
</gene>
<sequence length="396" mass="45651">MDSGRWRNELQQELQSNILQFWIDKSIDSAHGGFYGAISQPLQVIPEADKGLVLNARILWSFAAAYRSLQQPQYLTMAERAYEYLIAHFLDQEYGGFYWMLDYKGRPIQDKKQVYGQAFAIYGLAEYYRATQRQEALDLAIETYNLLQKHSYDSVHKGYIEALTRDWRETDNLSLSRKDLNEKKSMNTHLHVLEAYTTLYKAWKSPGLSISLAELIQVILEHIIDSSGPRFHLFFDEAWKVKGEHISYGHDIEGSWLLVEAAEALEDSELVEQVTPIAVAMADAVLTDGVDKDGGIWNEAAPSGLTNMNKDWWPQAEAMVGFFNAYQLTGERRFEQASRHSWDFIQRHIVDHTYGEWYWGVGPDGAPLQRGPKISPWKCPYHNSRACMEMLKRLHD</sequence>
<evidence type="ECO:0000256" key="1">
    <source>
        <dbReference type="ARBA" id="ARBA00001470"/>
    </source>
</evidence>
<dbReference type="InterPro" id="IPR028584">
    <property type="entry name" value="Cellobiose_2_epim"/>
</dbReference>
<evidence type="ECO:0000256" key="3">
    <source>
        <dbReference type="ARBA" id="ARBA00023235"/>
    </source>
</evidence>
<evidence type="ECO:0000256" key="4">
    <source>
        <dbReference type="HAMAP-Rule" id="MF_00929"/>
    </source>
</evidence>
<comment type="catalytic activity">
    <reaction evidence="1 4">
        <text>D-cellobiose = beta-D-glucosyl-(1-&gt;4)-D-mannopyranose</text>
        <dbReference type="Rhea" id="RHEA:23384"/>
        <dbReference type="ChEBI" id="CHEBI:17057"/>
        <dbReference type="ChEBI" id="CHEBI:47931"/>
        <dbReference type="EC" id="5.1.3.11"/>
    </reaction>
</comment>
<dbReference type="HAMAP" id="MF_00929">
    <property type="entry name" value="Cellobiose_2_epim"/>
    <property type="match status" value="1"/>
</dbReference>
<dbReference type="InterPro" id="IPR012341">
    <property type="entry name" value="6hp_glycosidase-like_sf"/>
</dbReference>
<evidence type="ECO:0000313" key="6">
    <source>
        <dbReference type="Proteomes" id="UP000608420"/>
    </source>
</evidence>
<comment type="similarity">
    <text evidence="4">Belongs to the cellobiose 2-epimerase family.</text>
</comment>
<accession>A0ABQ1VN85</accession>
<protein>
    <recommendedName>
        <fullName evidence="4">Cellobiose 2-epimerase</fullName>
        <shortName evidence="4">CE</shortName>
        <ecNumber evidence="4">5.1.3.11</ecNumber>
    </recommendedName>
</protein>
<dbReference type="SUPFAM" id="SSF48208">
    <property type="entry name" value="Six-hairpin glycosidases"/>
    <property type="match status" value="1"/>
</dbReference>
<comment type="similarity">
    <text evidence="2">Belongs to the N-acylglucosamine 2-epimerase family.</text>
</comment>
<evidence type="ECO:0000256" key="2">
    <source>
        <dbReference type="ARBA" id="ARBA00008558"/>
    </source>
</evidence>
<dbReference type="Pfam" id="PF07221">
    <property type="entry name" value="GlcNAc_2-epim"/>
    <property type="match status" value="1"/>
</dbReference>
<keyword evidence="3 4" id="KW-0413">Isomerase</keyword>
<dbReference type="InterPro" id="IPR010819">
    <property type="entry name" value="AGE/CE"/>
</dbReference>
<dbReference type="InterPro" id="IPR008928">
    <property type="entry name" value="6-hairpin_glycosidase_sf"/>
</dbReference>
<keyword evidence="6" id="KW-1185">Reference proteome</keyword>
<comment type="caution">
    <text evidence="5">The sequence shown here is derived from an EMBL/GenBank/DDBJ whole genome shotgun (WGS) entry which is preliminary data.</text>
</comment>
<dbReference type="EMBL" id="BMIW01000001">
    <property type="protein sequence ID" value="GGF83456.1"/>
    <property type="molecule type" value="Genomic_DNA"/>
</dbReference>
<comment type="function">
    <text evidence="4">Catalyzes the reversible epimerization of cellobiose to 4-O-beta-D-glucopyranosyl-D-mannose (Glc-Man).</text>
</comment>
<dbReference type="Proteomes" id="UP000608420">
    <property type="component" value="Unassembled WGS sequence"/>
</dbReference>
<dbReference type="EC" id="5.1.3.11" evidence="4"/>
<name>A0ABQ1VN85_9BACL</name>